<reference evidence="2 3" key="1">
    <citation type="submission" date="2020-08" db="EMBL/GenBank/DDBJ databases">
        <title>Sequencing the genomes of 1000 actinobacteria strains.</title>
        <authorList>
            <person name="Klenk H.-P."/>
        </authorList>
    </citation>
    <scope>NUCLEOTIDE SEQUENCE [LARGE SCALE GENOMIC DNA]</scope>
    <source>
        <strain evidence="2 3">DSM 45362</strain>
    </source>
</reference>
<organism evidence="2 3">
    <name type="scientific">Allocatelliglobosispora scoriae</name>
    <dbReference type="NCBI Taxonomy" id="643052"/>
    <lineage>
        <taxon>Bacteria</taxon>
        <taxon>Bacillati</taxon>
        <taxon>Actinomycetota</taxon>
        <taxon>Actinomycetes</taxon>
        <taxon>Micromonosporales</taxon>
        <taxon>Micromonosporaceae</taxon>
        <taxon>Allocatelliglobosispora</taxon>
    </lineage>
</organism>
<keyword evidence="1" id="KW-1133">Transmembrane helix</keyword>
<gene>
    <name evidence="2" type="ORF">F4553_007232</name>
</gene>
<dbReference type="EMBL" id="JACHMN010000003">
    <property type="protein sequence ID" value="MBB5873798.1"/>
    <property type="molecule type" value="Genomic_DNA"/>
</dbReference>
<protein>
    <submittedName>
        <fullName evidence="2">Putative membrane protein</fullName>
    </submittedName>
</protein>
<evidence type="ECO:0000313" key="3">
    <source>
        <dbReference type="Proteomes" id="UP000587527"/>
    </source>
</evidence>
<dbReference type="RefSeq" id="WP_184845389.1">
    <property type="nucleotide sequence ID" value="NZ_JACHMN010000003.1"/>
</dbReference>
<keyword evidence="3" id="KW-1185">Reference proteome</keyword>
<feature type="transmembrane region" description="Helical" evidence="1">
    <location>
        <begin position="49"/>
        <end position="67"/>
    </location>
</feature>
<dbReference type="AlphaFoldDB" id="A0A841C214"/>
<comment type="caution">
    <text evidence="2">The sequence shown here is derived from an EMBL/GenBank/DDBJ whole genome shotgun (WGS) entry which is preliminary data.</text>
</comment>
<evidence type="ECO:0000256" key="1">
    <source>
        <dbReference type="SAM" id="Phobius"/>
    </source>
</evidence>
<dbReference type="Proteomes" id="UP000587527">
    <property type="component" value="Unassembled WGS sequence"/>
</dbReference>
<feature type="transmembrane region" description="Helical" evidence="1">
    <location>
        <begin position="115"/>
        <end position="135"/>
    </location>
</feature>
<accession>A0A841C214</accession>
<sequence length="244" mass="25405">MTVRPVERLCYLLGLGLIAAGLAHAVVLVVTGGSWSGPVSLRKPATFGVSFGLTLITIAWVASFLPLGDRGRGWLLGLLAGASVVEVGLISVQAWRGVPSHINFETATDSMIARVLAGGGFVLIAVIAALTVVSLRPHPTVAPSMRLAVRAGLLILDVSLLTGAVMIFNGVRTVFGENQQAAYAALGTLKPVHAVTMHAVLVLPLLAWLIRTRWTEPRRVQAVRAAIAAYAAVATAAAATLLAL</sequence>
<feature type="transmembrane region" description="Helical" evidence="1">
    <location>
        <begin position="74"/>
        <end position="95"/>
    </location>
</feature>
<keyword evidence="1" id="KW-0472">Membrane</keyword>
<keyword evidence="1" id="KW-0812">Transmembrane</keyword>
<feature type="transmembrane region" description="Helical" evidence="1">
    <location>
        <begin position="222"/>
        <end position="243"/>
    </location>
</feature>
<proteinExistence type="predicted"/>
<evidence type="ECO:0000313" key="2">
    <source>
        <dbReference type="EMBL" id="MBB5873798.1"/>
    </source>
</evidence>
<feature type="transmembrane region" description="Helical" evidence="1">
    <location>
        <begin position="147"/>
        <end position="171"/>
    </location>
</feature>
<feature type="transmembrane region" description="Helical" evidence="1">
    <location>
        <begin position="191"/>
        <end position="210"/>
    </location>
</feature>
<name>A0A841C214_9ACTN</name>